<organism evidence="1 2">
    <name type="scientific">Diploptera punctata</name>
    <name type="common">Pacific beetle cockroach</name>
    <dbReference type="NCBI Taxonomy" id="6984"/>
    <lineage>
        <taxon>Eukaryota</taxon>
        <taxon>Metazoa</taxon>
        <taxon>Ecdysozoa</taxon>
        <taxon>Arthropoda</taxon>
        <taxon>Hexapoda</taxon>
        <taxon>Insecta</taxon>
        <taxon>Pterygota</taxon>
        <taxon>Neoptera</taxon>
        <taxon>Polyneoptera</taxon>
        <taxon>Dictyoptera</taxon>
        <taxon>Blattodea</taxon>
        <taxon>Blaberoidea</taxon>
        <taxon>Blaberidae</taxon>
        <taxon>Diplopterinae</taxon>
        <taxon>Diploptera</taxon>
    </lineage>
</organism>
<accession>A0AAD8A7J9</accession>
<gene>
    <name evidence="1" type="ORF">L9F63_027548</name>
</gene>
<keyword evidence="2" id="KW-1185">Reference proteome</keyword>
<dbReference type="EMBL" id="JASPKZ010003267">
    <property type="protein sequence ID" value="KAJ9593808.1"/>
    <property type="molecule type" value="Genomic_DNA"/>
</dbReference>
<sequence length="63" mass="7460">WESALVGWEMRYTANRTIASLTCVHYRSLQCQPRYFPCSLHVANSHPLCCVVRLFKKKIVRYK</sequence>
<dbReference type="Proteomes" id="UP001233999">
    <property type="component" value="Unassembled WGS sequence"/>
</dbReference>
<proteinExistence type="predicted"/>
<evidence type="ECO:0000313" key="1">
    <source>
        <dbReference type="EMBL" id="KAJ9593808.1"/>
    </source>
</evidence>
<dbReference type="AlphaFoldDB" id="A0AAD8A7J9"/>
<comment type="caution">
    <text evidence="1">The sequence shown here is derived from an EMBL/GenBank/DDBJ whole genome shotgun (WGS) entry which is preliminary data.</text>
</comment>
<feature type="non-terminal residue" evidence="1">
    <location>
        <position position="1"/>
    </location>
</feature>
<protein>
    <submittedName>
        <fullName evidence="1">Uncharacterized protein</fullName>
    </submittedName>
</protein>
<reference evidence="1" key="1">
    <citation type="journal article" date="2023" name="IScience">
        <title>Live-bearing cockroach genome reveals convergent evolutionary mechanisms linked to viviparity in insects and beyond.</title>
        <authorList>
            <person name="Fouks B."/>
            <person name="Harrison M.C."/>
            <person name="Mikhailova A.A."/>
            <person name="Marchal E."/>
            <person name="English S."/>
            <person name="Carruthers M."/>
            <person name="Jennings E.C."/>
            <person name="Chiamaka E.L."/>
            <person name="Frigard R.A."/>
            <person name="Pippel M."/>
            <person name="Attardo G.M."/>
            <person name="Benoit J.B."/>
            <person name="Bornberg-Bauer E."/>
            <person name="Tobe S.S."/>
        </authorList>
    </citation>
    <scope>NUCLEOTIDE SEQUENCE</scope>
    <source>
        <strain evidence="1">Stay&amp;Tobe</strain>
    </source>
</reference>
<name>A0AAD8A7J9_DIPPU</name>
<evidence type="ECO:0000313" key="2">
    <source>
        <dbReference type="Proteomes" id="UP001233999"/>
    </source>
</evidence>
<reference evidence="1" key="2">
    <citation type="submission" date="2023-05" db="EMBL/GenBank/DDBJ databases">
        <authorList>
            <person name="Fouks B."/>
        </authorList>
    </citation>
    <scope>NUCLEOTIDE SEQUENCE</scope>
    <source>
        <strain evidence="1">Stay&amp;Tobe</strain>
        <tissue evidence="1">Testes</tissue>
    </source>
</reference>